<dbReference type="SUPFAM" id="SSF53850">
    <property type="entry name" value="Periplasmic binding protein-like II"/>
    <property type="match status" value="1"/>
</dbReference>
<keyword evidence="4" id="KW-0805">Transcription regulation</keyword>
<dbReference type="InterPro" id="IPR036390">
    <property type="entry name" value="WH_DNA-bd_sf"/>
</dbReference>
<reference evidence="8 9" key="1">
    <citation type="submission" date="2015-06" db="EMBL/GenBank/DDBJ databases">
        <title>Comparative genome analysis of nirS-carrying Bradyrhizobium sp. strains.</title>
        <authorList>
            <person name="Ishii S."/>
            <person name="Jang J."/>
            <person name="Nishizawa T."/>
            <person name="Senoo K."/>
        </authorList>
    </citation>
    <scope>NUCLEOTIDE SEQUENCE [LARGE SCALE GENOMIC DNA]</scope>
    <source>
        <strain evidence="8 9">TSA1</strain>
    </source>
</reference>
<dbReference type="SUPFAM" id="SSF46785">
    <property type="entry name" value="Winged helix' DNA-binding domain"/>
    <property type="match status" value="1"/>
</dbReference>
<dbReference type="Proteomes" id="UP000228930">
    <property type="component" value="Unassembled WGS sequence"/>
</dbReference>
<keyword evidence="3" id="KW-0536">Nodulation</keyword>
<keyword evidence="9" id="KW-1185">Reference proteome</keyword>
<dbReference type="RefSeq" id="WP_210421884.1">
    <property type="nucleotide sequence ID" value="NZ_LFJC01000003.1"/>
</dbReference>
<comment type="function">
    <text evidence="1">NodD regulates the expression of the nodABCFE genes which encode other nodulation proteins. NodD is also a negative regulator of its own expression. Binds flavonoids as inducers.</text>
</comment>
<dbReference type="GO" id="GO:0003700">
    <property type="term" value="F:DNA-binding transcription factor activity"/>
    <property type="evidence" value="ECO:0007669"/>
    <property type="project" value="InterPro"/>
</dbReference>
<dbReference type="EMBL" id="LFJC01000003">
    <property type="protein sequence ID" value="PIT00782.1"/>
    <property type="molecule type" value="Genomic_DNA"/>
</dbReference>
<dbReference type="PANTHER" id="PTHR30118:SF15">
    <property type="entry name" value="TRANSCRIPTIONAL REGULATORY PROTEIN"/>
    <property type="match status" value="1"/>
</dbReference>
<gene>
    <name evidence="8" type="ORF">TSA1_08350</name>
</gene>
<dbReference type="Pfam" id="PF03466">
    <property type="entry name" value="LysR_substrate"/>
    <property type="match status" value="1"/>
</dbReference>
<evidence type="ECO:0000313" key="9">
    <source>
        <dbReference type="Proteomes" id="UP000228930"/>
    </source>
</evidence>
<protein>
    <recommendedName>
        <fullName evidence="7">HTH lysR-type domain-containing protein</fullName>
    </recommendedName>
</protein>
<dbReference type="GO" id="GO:0003677">
    <property type="term" value="F:DNA binding"/>
    <property type="evidence" value="ECO:0007669"/>
    <property type="project" value="UniProtKB-KW"/>
</dbReference>
<organism evidence="8 9">
    <name type="scientific">Bradyrhizobium nitroreducens</name>
    <dbReference type="NCBI Taxonomy" id="709803"/>
    <lineage>
        <taxon>Bacteria</taxon>
        <taxon>Pseudomonadati</taxon>
        <taxon>Pseudomonadota</taxon>
        <taxon>Alphaproteobacteria</taxon>
        <taxon>Hyphomicrobiales</taxon>
        <taxon>Nitrobacteraceae</taxon>
        <taxon>Bradyrhizobium</taxon>
    </lineage>
</organism>
<proteinExistence type="inferred from homology"/>
<dbReference type="PROSITE" id="PS50931">
    <property type="entry name" value="HTH_LYSR"/>
    <property type="match status" value="1"/>
</dbReference>
<feature type="domain" description="HTH lysR-type" evidence="7">
    <location>
        <begin position="4"/>
        <end position="61"/>
    </location>
</feature>
<name>A0A2M6U873_9BRAD</name>
<evidence type="ECO:0000256" key="5">
    <source>
        <dbReference type="ARBA" id="ARBA00023125"/>
    </source>
</evidence>
<keyword evidence="6" id="KW-0804">Transcription</keyword>
<keyword evidence="5" id="KW-0238">DNA-binding</keyword>
<evidence type="ECO:0000313" key="8">
    <source>
        <dbReference type="EMBL" id="PIT00782.1"/>
    </source>
</evidence>
<dbReference type="InterPro" id="IPR000847">
    <property type="entry name" value="LysR_HTH_N"/>
</dbReference>
<comment type="caution">
    <text evidence="8">The sequence shown here is derived from an EMBL/GenBank/DDBJ whole genome shotgun (WGS) entry which is preliminary data.</text>
</comment>
<evidence type="ECO:0000256" key="3">
    <source>
        <dbReference type="ARBA" id="ARBA00022458"/>
    </source>
</evidence>
<evidence type="ECO:0000256" key="2">
    <source>
        <dbReference type="ARBA" id="ARBA00009437"/>
    </source>
</evidence>
<dbReference type="AlphaFoldDB" id="A0A2M6U873"/>
<evidence type="ECO:0000256" key="6">
    <source>
        <dbReference type="ARBA" id="ARBA00023163"/>
    </source>
</evidence>
<evidence type="ECO:0000256" key="4">
    <source>
        <dbReference type="ARBA" id="ARBA00023015"/>
    </source>
</evidence>
<accession>A0A2M6U873</accession>
<sequence>MKSYDLNLLAALDALLSTASVTDAAQRMHLSTPAMSHTLARIRKLIDDPILVRAGRQLVPTPRALELKDPVHRLLAQANVIFAPKIDAGLARVNRLFTVRAPDGVSVAFGAQFSIALQEVMPAASIQFLSEGYGGVSALREGRVDLDIGSIQKKDPEVETELLTEQNLVGAVSIGHPLLKGKMTAKRFAAERHVGVTTPHPELAPVDLALAKLKLPRFVAMTVHSSHGALVVAARTQLVATAVEPMATSMQAFIGLEVFDLPLKLPKVPMLLAWHPRNTADPAHAALRNCFRSVLGDANWQRRPGPAL</sequence>
<dbReference type="Gene3D" id="3.40.190.10">
    <property type="entry name" value="Periplasmic binding protein-like II"/>
    <property type="match status" value="2"/>
</dbReference>
<dbReference type="InterPro" id="IPR005119">
    <property type="entry name" value="LysR_subst-bd"/>
</dbReference>
<dbReference type="Pfam" id="PF00126">
    <property type="entry name" value="HTH_1"/>
    <property type="match status" value="1"/>
</dbReference>
<comment type="similarity">
    <text evidence="2">Belongs to the LysR transcriptional regulatory family.</text>
</comment>
<evidence type="ECO:0000259" key="7">
    <source>
        <dbReference type="PROSITE" id="PS50931"/>
    </source>
</evidence>
<dbReference type="PANTHER" id="PTHR30118">
    <property type="entry name" value="HTH-TYPE TRANSCRIPTIONAL REGULATOR LEUO-RELATED"/>
    <property type="match status" value="1"/>
</dbReference>
<evidence type="ECO:0000256" key="1">
    <source>
        <dbReference type="ARBA" id="ARBA00003502"/>
    </source>
</evidence>
<dbReference type="InterPro" id="IPR050389">
    <property type="entry name" value="LysR-type_TF"/>
</dbReference>
<dbReference type="Gene3D" id="1.10.10.10">
    <property type="entry name" value="Winged helix-like DNA-binding domain superfamily/Winged helix DNA-binding domain"/>
    <property type="match status" value="1"/>
</dbReference>
<dbReference type="InterPro" id="IPR036388">
    <property type="entry name" value="WH-like_DNA-bd_sf"/>
</dbReference>